<evidence type="ECO:0000256" key="8">
    <source>
        <dbReference type="ARBA" id="ARBA00023136"/>
    </source>
</evidence>
<comment type="subunit">
    <text evidence="9">Forms a complex with SecD. Part of the essential Sec protein translocation apparatus which comprises SecA, SecYEG and auxiliary proteins SecDF. Other proteins may also be involved.</text>
</comment>
<dbReference type="InterPro" id="IPR048634">
    <property type="entry name" value="SecD_SecF_C"/>
</dbReference>
<dbReference type="InterPro" id="IPR022645">
    <property type="entry name" value="SecD/SecF_bac"/>
</dbReference>
<evidence type="ECO:0000313" key="13">
    <source>
        <dbReference type="Proteomes" id="UP000290624"/>
    </source>
</evidence>
<dbReference type="HAMAP" id="MF_01464_B">
    <property type="entry name" value="SecF_B"/>
    <property type="match status" value="1"/>
</dbReference>
<feature type="transmembrane region" description="Helical" evidence="9">
    <location>
        <begin position="280"/>
        <end position="304"/>
    </location>
</feature>
<reference evidence="12 13" key="1">
    <citation type="submission" date="2018-01" db="EMBL/GenBank/DDBJ databases">
        <title>Lactibacter flavus gen. nov., sp. nov., a novel bacterium of the family Propionibacteriaceae isolated from raw milk and dairy products.</title>
        <authorList>
            <person name="Wenning M."/>
            <person name="Breitenwieser F."/>
            <person name="Huptas C."/>
            <person name="von Neubeck M."/>
            <person name="Busse H.-J."/>
            <person name="Scherer S."/>
        </authorList>
    </citation>
    <scope>NUCLEOTIDE SEQUENCE [LARGE SCALE GENOMIC DNA]</scope>
    <source>
        <strain evidence="12 13">VG341</strain>
    </source>
</reference>
<evidence type="ECO:0000256" key="6">
    <source>
        <dbReference type="ARBA" id="ARBA00022989"/>
    </source>
</evidence>
<keyword evidence="7 9" id="KW-0811">Translocation</keyword>
<dbReference type="SUPFAM" id="SSF82866">
    <property type="entry name" value="Multidrug efflux transporter AcrB transmembrane domain"/>
    <property type="match status" value="1"/>
</dbReference>
<evidence type="ECO:0000256" key="7">
    <source>
        <dbReference type="ARBA" id="ARBA00023010"/>
    </source>
</evidence>
<evidence type="ECO:0000256" key="9">
    <source>
        <dbReference type="HAMAP-Rule" id="MF_01464"/>
    </source>
</evidence>
<gene>
    <name evidence="9" type="primary">secF</name>
    <name evidence="12" type="ORF">C1706_02105</name>
</gene>
<feature type="compositionally biased region" description="Polar residues" evidence="10">
    <location>
        <begin position="323"/>
        <end position="336"/>
    </location>
</feature>
<dbReference type="InterPro" id="IPR022646">
    <property type="entry name" value="SecD/SecF_CS"/>
</dbReference>
<comment type="function">
    <text evidence="9">Part of the Sec protein translocase complex. Interacts with the SecYEG preprotein conducting channel. SecDF uses the proton motive force (PMF) to complete protein translocation after the ATP-dependent function of SecA.</text>
</comment>
<accession>A0A4Q2ELA7</accession>
<proteinExistence type="inferred from homology"/>
<dbReference type="InterPro" id="IPR055344">
    <property type="entry name" value="SecD_SecF_C_bact"/>
</dbReference>
<evidence type="ECO:0000256" key="3">
    <source>
        <dbReference type="ARBA" id="ARBA00022475"/>
    </source>
</evidence>
<feature type="compositionally biased region" description="Basic and acidic residues" evidence="10">
    <location>
        <begin position="375"/>
        <end position="384"/>
    </location>
</feature>
<keyword evidence="2 9" id="KW-0813">Transport</keyword>
<comment type="caution">
    <text evidence="12">The sequence shown here is derived from an EMBL/GenBank/DDBJ whole genome shotgun (WGS) entry which is preliminary data.</text>
</comment>
<dbReference type="PANTHER" id="PTHR30081">
    <property type="entry name" value="PROTEIN-EXPORT MEMBRANE PROTEIN SEC"/>
    <property type="match status" value="1"/>
</dbReference>
<dbReference type="GO" id="GO:0005886">
    <property type="term" value="C:plasma membrane"/>
    <property type="evidence" value="ECO:0007669"/>
    <property type="project" value="UniProtKB-SubCell"/>
</dbReference>
<keyword evidence="8 9" id="KW-0472">Membrane</keyword>
<feature type="transmembrane region" description="Helical" evidence="9">
    <location>
        <begin position="171"/>
        <end position="191"/>
    </location>
</feature>
<dbReference type="GO" id="GO:0015450">
    <property type="term" value="F:protein-transporting ATPase activity"/>
    <property type="evidence" value="ECO:0007669"/>
    <property type="project" value="InterPro"/>
</dbReference>
<dbReference type="Proteomes" id="UP000290624">
    <property type="component" value="Unassembled WGS sequence"/>
</dbReference>
<dbReference type="Pfam" id="PF02355">
    <property type="entry name" value="SecD_SecF_C"/>
    <property type="match status" value="1"/>
</dbReference>
<dbReference type="NCBIfam" id="TIGR00966">
    <property type="entry name" value="transloc_SecF"/>
    <property type="match status" value="1"/>
</dbReference>
<dbReference type="InterPro" id="IPR022813">
    <property type="entry name" value="SecD/SecF_arch_bac"/>
</dbReference>
<dbReference type="PANTHER" id="PTHR30081:SF8">
    <property type="entry name" value="PROTEIN TRANSLOCASE SUBUNIT SECF"/>
    <property type="match status" value="1"/>
</dbReference>
<dbReference type="AlphaFoldDB" id="A0A4Q2ELA7"/>
<dbReference type="Pfam" id="PF07549">
    <property type="entry name" value="Sec_GG"/>
    <property type="match status" value="1"/>
</dbReference>
<feature type="region of interest" description="Disordered" evidence="10">
    <location>
        <begin position="358"/>
        <end position="384"/>
    </location>
</feature>
<evidence type="ECO:0000256" key="1">
    <source>
        <dbReference type="ARBA" id="ARBA00004651"/>
    </source>
</evidence>
<dbReference type="EMBL" id="PPCV01000001">
    <property type="protein sequence ID" value="RXW33566.1"/>
    <property type="molecule type" value="Genomic_DNA"/>
</dbReference>
<evidence type="ECO:0000256" key="10">
    <source>
        <dbReference type="SAM" id="MobiDB-lite"/>
    </source>
</evidence>
<keyword evidence="5 9" id="KW-0653">Protein transport</keyword>
<comment type="similarity">
    <text evidence="9">Belongs to the SecD/SecF family. SecF subfamily.</text>
</comment>
<dbReference type="GO" id="GO:0006605">
    <property type="term" value="P:protein targeting"/>
    <property type="evidence" value="ECO:0007669"/>
    <property type="project" value="UniProtKB-UniRule"/>
</dbReference>
<dbReference type="RefSeq" id="WP_129457534.1">
    <property type="nucleotide sequence ID" value="NZ_PPCV01000001.1"/>
</dbReference>
<keyword evidence="6 9" id="KW-1133">Transmembrane helix</keyword>
<dbReference type="GO" id="GO:0043952">
    <property type="term" value="P:protein transport by the Sec complex"/>
    <property type="evidence" value="ECO:0007669"/>
    <property type="project" value="UniProtKB-UniRule"/>
</dbReference>
<feature type="transmembrane region" description="Helical" evidence="9">
    <location>
        <begin position="27"/>
        <end position="47"/>
    </location>
</feature>
<sequence length="384" mass="41506">MSKNHGLAHRLYTGEISYDFIKNAKRWYIVSAVIVAICVLGVAVRGLNLSIDFTGGSEFVVPTQVTATTADDYRETVQGMGLPDLGEIKTNTVGDSQVRIQVRALTAEEINHVTEALAAKAGVPSQQVTNNLIGASWGQQITQKGLIALVVFLVLVSLMIWVYFRNWKMSAAAIIALLHDLVLTVGVYALLQFAFTPATLIGMLTILGYSLYDTVVVFDKVRENTRDITKQKRTFAAASNLAINQVLMRSINTTIIGVLPVAALLMAGVFVLGTGPLKDLGLALFVGMIAGAYSSLFLAAPIYVQMREREPELVAHRRRIERSSTTAAPEDATSTTGEHEASAPLLAAAHTVVDPATFGSVDGSTLPRHQPQRSTRADRKKDGR</sequence>
<feature type="transmembrane region" description="Helical" evidence="9">
    <location>
        <begin position="197"/>
        <end position="218"/>
    </location>
</feature>
<dbReference type="Gene3D" id="1.20.1640.10">
    <property type="entry name" value="Multidrug efflux transporter AcrB transmembrane domain"/>
    <property type="match status" value="1"/>
</dbReference>
<feature type="transmembrane region" description="Helical" evidence="9">
    <location>
        <begin position="146"/>
        <end position="164"/>
    </location>
</feature>
<dbReference type="NCBIfam" id="TIGR00916">
    <property type="entry name" value="2A0604s01"/>
    <property type="match status" value="1"/>
</dbReference>
<organism evidence="12 13">
    <name type="scientific">Propioniciclava flava</name>
    <dbReference type="NCBI Taxonomy" id="2072026"/>
    <lineage>
        <taxon>Bacteria</taxon>
        <taxon>Bacillati</taxon>
        <taxon>Actinomycetota</taxon>
        <taxon>Actinomycetes</taxon>
        <taxon>Propionibacteriales</taxon>
        <taxon>Propionibacteriaceae</taxon>
        <taxon>Propioniciclava</taxon>
    </lineage>
</organism>
<protein>
    <recommendedName>
        <fullName evidence="9">Protein-export membrane protein SecF</fullName>
    </recommendedName>
</protein>
<keyword evidence="13" id="KW-1185">Reference proteome</keyword>
<dbReference type="GO" id="GO:0065002">
    <property type="term" value="P:intracellular protein transmembrane transport"/>
    <property type="evidence" value="ECO:0007669"/>
    <property type="project" value="UniProtKB-UniRule"/>
</dbReference>
<feature type="domain" description="Protein export membrane protein SecD/SecF C-terminal" evidence="11">
    <location>
        <begin position="123"/>
        <end position="308"/>
    </location>
</feature>
<name>A0A4Q2ELA7_9ACTN</name>
<feature type="transmembrane region" description="Helical" evidence="9">
    <location>
        <begin position="255"/>
        <end position="274"/>
    </location>
</feature>
<evidence type="ECO:0000256" key="2">
    <source>
        <dbReference type="ARBA" id="ARBA00022448"/>
    </source>
</evidence>
<dbReference type="PRINTS" id="PR01755">
    <property type="entry name" value="SECFTRNLCASE"/>
</dbReference>
<dbReference type="InterPro" id="IPR005665">
    <property type="entry name" value="SecF_bac"/>
</dbReference>
<keyword evidence="3 9" id="KW-1003">Cell membrane</keyword>
<comment type="subcellular location">
    <subcellularLocation>
        <location evidence="1 9">Cell membrane</location>
        <topology evidence="1 9">Multi-pass membrane protein</topology>
    </subcellularLocation>
</comment>
<evidence type="ECO:0000259" key="11">
    <source>
        <dbReference type="Pfam" id="PF02355"/>
    </source>
</evidence>
<evidence type="ECO:0000313" key="12">
    <source>
        <dbReference type="EMBL" id="RXW33566.1"/>
    </source>
</evidence>
<keyword evidence="4 9" id="KW-0812">Transmembrane</keyword>
<evidence type="ECO:0000256" key="5">
    <source>
        <dbReference type="ARBA" id="ARBA00022927"/>
    </source>
</evidence>
<evidence type="ECO:0000256" key="4">
    <source>
        <dbReference type="ARBA" id="ARBA00022692"/>
    </source>
</evidence>
<dbReference type="OrthoDB" id="9774769at2"/>
<feature type="region of interest" description="Disordered" evidence="10">
    <location>
        <begin position="316"/>
        <end position="346"/>
    </location>
</feature>